<gene>
    <name evidence="5" type="ORF">HD592_000184</name>
</gene>
<keyword evidence="1 2" id="KW-0238">DNA-binding</keyword>
<dbReference type="GO" id="GO:0009295">
    <property type="term" value="C:nucleoid"/>
    <property type="evidence" value="ECO:0007669"/>
    <property type="project" value="TreeGrafter"/>
</dbReference>
<reference evidence="5" key="1">
    <citation type="submission" date="2020-08" db="EMBL/GenBank/DDBJ databases">
        <title>Sequencing the genomes of 1000 actinobacteria strains.</title>
        <authorList>
            <person name="Klenk H.-P."/>
        </authorList>
    </citation>
    <scope>NUCLEOTIDE SEQUENCE</scope>
    <source>
        <strain evidence="5">DSM 10695</strain>
    </source>
</reference>
<dbReference type="RefSeq" id="WP_184451312.1">
    <property type="nucleotide sequence ID" value="NZ_JACHMK010000001.1"/>
</dbReference>
<dbReference type="GeneID" id="85978324"/>
<comment type="subunit">
    <text evidence="2">Homotetramer.</text>
</comment>
<evidence type="ECO:0000256" key="4">
    <source>
        <dbReference type="SAM" id="MobiDB-lite"/>
    </source>
</evidence>
<dbReference type="Pfam" id="PF00436">
    <property type="entry name" value="SSB"/>
    <property type="match status" value="1"/>
</dbReference>
<sequence length="181" mass="19459">MARETQITIVGNLTADPELRFTPNGSAVVDFTVASTPSTFNRQTNQWEDGNALFMRCSAWNEFAENISESLRKGMRVIVQGSLVQRSYEDRNGQQRTVVELRVDEVGPSLRWARAQVSRTERSGSGQGRGGYQGGNRGGAPQGGSYGASNQASYGAPAGGTADDPWRPSAQGDAPFGEPPF</sequence>
<evidence type="ECO:0000256" key="3">
    <source>
        <dbReference type="RuleBase" id="RU000524"/>
    </source>
</evidence>
<dbReference type="PROSITE" id="PS50935">
    <property type="entry name" value="SSB"/>
    <property type="match status" value="1"/>
</dbReference>
<dbReference type="PANTHER" id="PTHR10302:SF27">
    <property type="entry name" value="SINGLE-STRANDED DNA-BINDING PROTEIN"/>
    <property type="match status" value="1"/>
</dbReference>
<proteinExistence type="inferred from homology"/>
<dbReference type="InterPro" id="IPR011344">
    <property type="entry name" value="ssDNA-bd"/>
</dbReference>
<comment type="caution">
    <text evidence="2">Lacks conserved residue(s) required for the propagation of feature annotation.</text>
</comment>
<protein>
    <recommendedName>
        <fullName evidence="2 3">Single-stranded DNA-binding protein</fullName>
        <shortName evidence="2">SSB</shortName>
    </recommendedName>
</protein>
<evidence type="ECO:0000313" key="6">
    <source>
        <dbReference type="Proteomes" id="UP000617426"/>
    </source>
</evidence>
<dbReference type="SUPFAM" id="SSF50249">
    <property type="entry name" value="Nucleic acid-binding proteins"/>
    <property type="match status" value="1"/>
</dbReference>
<dbReference type="InterPro" id="IPR000424">
    <property type="entry name" value="Primosome_PriB/ssb"/>
</dbReference>
<comment type="caution">
    <text evidence="5">The sequence shown here is derived from an EMBL/GenBank/DDBJ whole genome shotgun (WGS) entry which is preliminary data.</text>
</comment>
<name>A0A923IYH0_9ACTO</name>
<accession>A0A923IYH0</accession>
<dbReference type="NCBIfam" id="NF005851">
    <property type="entry name" value="PRK07772.1"/>
    <property type="match status" value="1"/>
</dbReference>
<feature type="region of interest" description="Disordered" evidence="4">
    <location>
        <begin position="114"/>
        <end position="181"/>
    </location>
</feature>
<dbReference type="CDD" id="cd04496">
    <property type="entry name" value="SSB_OBF"/>
    <property type="match status" value="1"/>
</dbReference>
<feature type="compositionally biased region" description="Gly residues" evidence="4">
    <location>
        <begin position="125"/>
        <end position="146"/>
    </location>
</feature>
<dbReference type="AlphaFoldDB" id="A0A923IYH0"/>
<dbReference type="PANTHER" id="PTHR10302">
    <property type="entry name" value="SINGLE-STRANDED DNA-BINDING PROTEIN"/>
    <property type="match status" value="1"/>
</dbReference>
<dbReference type="Proteomes" id="UP000617426">
    <property type="component" value="Unassembled WGS sequence"/>
</dbReference>
<evidence type="ECO:0000256" key="1">
    <source>
        <dbReference type="ARBA" id="ARBA00023125"/>
    </source>
</evidence>
<dbReference type="GO" id="GO:0003697">
    <property type="term" value="F:single-stranded DNA binding"/>
    <property type="evidence" value="ECO:0007669"/>
    <property type="project" value="UniProtKB-UniRule"/>
</dbReference>
<keyword evidence="6" id="KW-1185">Reference proteome</keyword>
<organism evidence="5 6">
    <name type="scientific">Schaalia hyovaginalis</name>
    <dbReference type="NCBI Taxonomy" id="29316"/>
    <lineage>
        <taxon>Bacteria</taxon>
        <taxon>Bacillati</taxon>
        <taxon>Actinomycetota</taxon>
        <taxon>Actinomycetes</taxon>
        <taxon>Actinomycetales</taxon>
        <taxon>Actinomycetaceae</taxon>
        <taxon>Schaalia</taxon>
    </lineage>
</organism>
<dbReference type="InterPro" id="IPR012340">
    <property type="entry name" value="NA-bd_OB-fold"/>
</dbReference>
<dbReference type="Gene3D" id="2.40.50.140">
    <property type="entry name" value="Nucleic acid-binding proteins"/>
    <property type="match status" value="1"/>
</dbReference>
<dbReference type="HAMAP" id="MF_00984">
    <property type="entry name" value="SSB"/>
    <property type="match status" value="1"/>
</dbReference>
<dbReference type="GO" id="GO:0006260">
    <property type="term" value="P:DNA replication"/>
    <property type="evidence" value="ECO:0007669"/>
    <property type="project" value="InterPro"/>
</dbReference>
<dbReference type="NCBIfam" id="TIGR00621">
    <property type="entry name" value="ssb"/>
    <property type="match status" value="1"/>
</dbReference>
<evidence type="ECO:0000313" key="5">
    <source>
        <dbReference type="EMBL" id="MBB6333619.1"/>
    </source>
</evidence>
<dbReference type="EMBL" id="JACHMK010000001">
    <property type="protein sequence ID" value="MBB6333619.1"/>
    <property type="molecule type" value="Genomic_DNA"/>
</dbReference>
<evidence type="ECO:0000256" key="2">
    <source>
        <dbReference type="HAMAP-Rule" id="MF_00984"/>
    </source>
</evidence>